<evidence type="ECO:0000256" key="7">
    <source>
        <dbReference type="RuleBase" id="RU363032"/>
    </source>
</evidence>
<keyword evidence="5 7" id="KW-1133">Transmembrane helix</keyword>
<dbReference type="InterPro" id="IPR000515">
    <property type="entry name" value="MetI-like"/>
</dbReference>
<comment type="similarity">
    <text evidence="7">Belongs to the binding-protein-dependent transport system permease family.</text>
</comment>
<feature type="transmembrane region" description="Helical" evidence="7">
    <location>
        <begin position="166"/>
        <end position="187"/>
    </location>
</feature>
<accession>A0A0G4K6P4</accession>
<dbReference type="Pfam" id="PF00528">
    <property type="entry name" value="BPD_transp_1"/>
    <property type="match status" value="1"/>
</dbReference>
<dbReference type="EMBL" id="CVLB01000001">
    <property type="protein sequence ID" value="CRF33272.1"/>
    <property type="molecule type" value="Genomic_DNA"/>
</dbReference>
<dbReference type="GO" id="GO:0005886">
    <property type="term" value="C:plasma membrane"/>
    <property type="evidence" value="ECO:0007669"/>
    <property type="project" value="UniProtKB-SubCell"/>
</dbReference>
<keyword evidence="6 7" id="KW-0472">Membrane</keyword>
<dbReference type="InterPro" id="IPR035906">
    <property type="entry name" value="MetI-like_sf"/>
</dbReference>
<feature type="transmembrane region" description="Helical" evidence="7">
    <location>
        <begin position="221"/>
        <end position="243"/>
    </location>
</feature>
<feature type="transmembrane region" description="Helical" evidence="7">
    <location>
        <begin position="101"/>
        <end position="120"/>
    </location>
</feature>
<dbReference type="FunFam" id="1.10.3720.10:FF:000003">
    <property type="entry name" value="Aliphatic sulfonate ABC transporter permease"/>
    <property type="match status" value="1"/>
</dbReference>
<sequence length="256" mass="27774">MNSKPMGKKKYIFTAASIIIALLIWQLVSSSVAGAVIASPADVLKSFVREISNGKLLNHIGISLFRVLSGFGLAFIISIPIAFLMGWYQPVQLLIEPVIQFVRNIPALAYIPLVVVAQGVGESAKITVIFISTFLVMIVTVYQGVREVDQTLIKAARVLGAKDKDIFLKVVIPASVPYILVGMRLGLGASLTTLIAAELTGSSSGLGQMIQEASLYFRMDIVMLGIILIGITGLILNFIVSLIENKLTVWQEKKKR</sequence>
<dbReference type="CDD" id="cd06261">
    <property type="entry name" value="TM_PBP2"/>
    <property type="match status" value="1"/>
</dbReference>
<name>A0A0G4K6P4_9SPIR</name>
<keyword evidence="3" id="KW-1003">Cell membrane</keyword>
<feature type="transmembrane region" description="Helical" evidence="7">
    <location>
        <begin position="126"/>
        <end position="145"/>
    </location>
</feature>
<dbReference type="AlphaFoldDB" id="A0A0G4K6P4"/>
<dbReference type="PANTHER" id="PTHR30151">
    <property type="entry name" value="ALKANE SULFONATE ABC TRANSPORTER-RELATED, MEMBRANE SUBUNIT"/>
    <property type="match status" value="1"/>
</dbReference>
<evidence type="ECO:0000256" key="1">
    <source>
        <dbReference type="ARBA" id="ARBA00004651"/>
    </source>
</evidence>
<evidence type="ECO:0000256" key="4">
    <source>
        <dbReference type="ARBA" id="ARBA00022692"/>
    </source>
</evidence>
<evidence type="ECO:0000256" key="6">
    <source>
        <dbReference type="ARBA" id="ARBA00023136"/>
    </source>
</evidence>
<dbReference type="OrthoDB" id="9804353at2"/>
<evidence type="ECO:0000313" key="10">
    <source>
        <dbReference type="Proteomes" id="UP000043763"/>
    </source>
</evidence>
<dbReference type="PROSITE" id="PS50928">
    <property type="entry name" value="ABC_TM1"/>
    <property type="match status" value="1"/>
</dbReference>
<evidence type="ECO:0000313" key="9">
    <source>
        <dbReference type="EMBL" id="CRF33272.1"/>
    </source>
</evidence>
<dbReference type="PANTHER" id="PTHR30151:SF0">
    <property type="entry name" value="ABC TRANSPORTER PERMEASE PROTEIN MJ0413-RELATED"/>
    <property type="match status" value="1"/>
</dbReference>
<evidence type="ECO:0000259" key="8">
    <source>
        <dbReference type="PROSITE" id="PS50928"/>
    </source>
</evidence>
<gene>
    <name evidence="9" type="ORF">BRSU_1338</name>
</gene>
<organism evidence="9 10">
    <name type="scientific">Brachyspira suanatina</name>
    <dbReference type="NCBI Taxonomy" id="381802"/>
    <lineage>
        <taxon>Bacteria</taxon>
        <taxon>Pseudomonadati</taxon>
        <taxon>Spirochaetota</taxon>
        <taxon>Spirochaetia</taxon>
        <taxon>Brachyspirales</taxon>
        <taxon>Brachyspiraceae</taxon>
        <taxon>Brachyspira</taxon>
    </lineage>
</organism>
<keyword evidence="10" id="KW-1185">Reference proteome</keyword>
<dbReference type="GO" id="GO:0042918">
    <property type="term" value="P:alkanesulfonate transmembrane transport"/>
    <property type="evidence" value="ECO:0007669"/>
    <property type="project" value="UniProtKB-ARBA"/>
</dbReference>
<keyword evidence="4 7" id="KW-0812">Transmembrane</keyword>
<protein>
    <submittedName>
        <fullName evidence="9">Probable ABC transporter permease protein BAB2_1148</fullName>
    </submittedName>
</protein>
<dbReference type="SUPFAM" id="SSF161098">
    <property type="entry name" value="MetI-like"/>
    <property type="match status" value="1"/>
</dbReference>
<keyword evidence="2 7" id="KW-0813">Transport</keyword>
<dbReference type="Proteomes" id="UP000043763">
    <property type="component" value="Unassembled WGS sequence"/>
</dbReference>
<dbReference type="Gene3D" id="1.10.3720.10">
    <property type="entry name" value="MetI-like"/>
    <property type="match status" value="1"/>
</dbReference>
<proteinExistence type="inferred from homology"/>
<feature type="transmembrane region" description="Helical" evidence="7">
    <location>
        <begin position="64"/>
        <end position="89"/>
    </location>
</feature>
<evidence type="ECO:0000256" key="5">
    <source>
        <dbReference type="ARBA" id="ARBA00022989"/>
    </source>
</evidence>
<comment type="subcellular location">
    <subcellularLocation>
        <location evidence="1 7">Cell membrane</location>
        <topology evidence="1 7">Multi-pass membrane protein</topology>
    </subcellularLocation>
</comment>
<evidence type="ECO:0000256" key="3">
    <source>
        <dbReference type="ARBA" id="ARBA00022475"/>
    </source>
</evidence>
<dbReference type="RefSeq" id="WP_048594480.1">
    <property type="nucleotide sequence ID" value="NZ_CVLB01000001.1"/>
</dbReference>
<evidence type="ECO:0000256" key="2">
    <source>
        <dbReference type="ARBA" id="ARBA00022448"/>
    </source>
</evidence>
<reference evidence="10" key="1">
    <citation type="submission" date="2015-04" db="EMBL/GenBank/DDBJ databases">
        <authorList>
            <person name="Mushtaq Mamoona"/>
        </authorList>
    </citation>
    <scope>NUCLEOTIDE SEQUENCE [LARGE SCALE GENOMIC DNA]</scope>
    <source>
        <strain evidence="10">AN4859/03</strain>
    </source>
</reference>
<feature type="domain" description="ABC transmembrane type-1" evidence="8">
    <location>
        <begin position="60"/>
        <end position="240"/>
    </location>
</feature>